<name>A0A2V0RBV0_9ZZZZ</name>
<evidence type="ECO:0000256" key="2">
    <source>
        <dbReference type="SAM" id="Phobius"/>
    </source>
</evidence>
<feature type="region of interest" description="Disordered" evidence="1">
    <location>
        <begin position="32"/>
        <end position="58"/>
    </location>
</feature>
<dbReference type="AlphaFoldDB" id="A0A2V0RBV0"/>
<keyword evidence="2" id="KW-1133">Transmembrane helix</keyword>
<reference evidence="3" key="1">
    <citation type="submission" date="2017-04" db="EMBL/GenBank/DDBJ databases">
        <title>Unveiling RNA virosphere associated with marine microorganisms.</title>
        <authorList>
            <person name="Urayama S."/>
            <person name="Takaki Y."/>
            <person name="Nishi S."/>
            <person name="Yoshida Y."/>
            <person name="Deguchi S."/>
            <person name="Takai K."/>
            <person name="Nunoura T."/>
        </authorList>
    </citation>
    <scope>NUCLEOTIDE SEQUENCE</scope>
</reference>
<evidence type="ECO:0000256" key="1">
    <source>
        <dbReference type="SAM" id="MobiDB-lite"/>
    </source>
</evidence>
<accession>A0A2V0RBV0</accession>
<feature type="transmembrane region" description="Helical" evidence="2">
    <location>
        <begin position="72"/>
        <end position="97"/>
    </location>
</feature>
<protein>
    <submittedName>
        <fullName evidence="3">Uncharacterized protein</fullName>
    </submittedName>
</protein>
<keyword evidence="2" id="KW-0812">Transmembrane</keyword>
<feature type="compositionally biased region" description="Basic and acidic residues" evidence="1">
    <location>
        <begin position="32"/>
        <end position="47"/>
    </location>
</feature>
<dbReference type="EMBL" id="BDQE01000121">
    <property type="protein sequence ID" value="GBH22836.1"/>
    <property type="molecule type" value="Genomic_RNA"/>
</dbReference>
<evidence type="ECO:0000313" key="3">
    <source>
        <dbReference type="EMBL" id="GBH22836.1"/>
    </source>
</evidence>
<keyword evidence="2" id="KW-0472">Membrane</keyword>
<organism evidence="3">
    <name type="scientific">viral metagenome</name>
    <dbReference type="NCBI Taxonomy" id="1070528"/>
    <lineage>
        <taxon>unclassified sequences</taxon>
        <taxon>metagenomes</taxon>
        <taxon>organismal metagenomes</taxon>
    </lineage>
</organism>
<proteinExistence type="predicted"/>
<comment type="caution">
    <text evidence="3">The sequence shown here is derived from an EMBL/GenBank/DDBJ whole genome shotgun (WGS) entry which is preliminary data.</text>
</comment>
<sequence>MSIYGLRSADADCGCGDGGEEGFLSGVFGSPERRQAKAEERKAARDQRRAKRTQNQLDRAEQIGSQSFDWGFLAAGGGALFISIALITAVVVLFVTLGQDILQLIQGITGTQD</sequence>